<sequence>MAALVCRGLCAAYGGREALHGVDFELPAGAFLAVVGPNGSGKSTLIKALLGLIKPSAGTVKLEEGVGRSGIGYMPQQSESRGDFPATVYETVISGRLGRLGLRPFYGRQDRREAEKNLRLMGLWELRTRAFRELSGGQRQRTLLARALCAADGMLVLDEPAAGLDAETQERMYSLLRDVNKKEGATVVMVTHDLVRGAAAATHVLELDGGQKYFGEAGLWPGRAQYGSGEK</sequence>
<evidence type="ECO:0000256" key="1">
    <source>
        <dbReference type="ARBA" id="ARBA00022448"/>
    </source>
</evidence>
<comment type="caution">
    <text evidence="5">The sequence shown here is derived from an EMBL/GenBank/DDBJ whole genome shotgun (WGS) entry which is preliminary data.</text>
</comment>
<protein>
    <submittedName>
        <fullName evidence="5">ABC transporter</fullName>
    </submittedName>
</protein>
<dbReference type="Gene3D" id="3.40.50.300">
    <property type="entry name" value="P-loop containing nucleotide triphosphate hydrolases"/>
    <property type="match status" value="1"/>
</dbReference>
<name>A0A073IU43_9BACT</name>
<proteinExistence type="predicted"/>
<dbReference type="Proteomes" id="UP000027665">
    <property type="component" value="Unassembled WGS sequence"/>
</dbReference>
<keyword evidence="3" id="KW-0067">ATP-binding</keyword>
<dbReference type="GO" id="GO:0016887">
    <property type="term" value="F:ATP hydrolysis activity"/>
    <property type="evidence" value="ECO:0007669"/>
    <property type="project" value="InterPro"/>
</dbReference>
<dbReference type="AlphaFoldDB" id="A0A073IU43"/>
<reference evidence="5 6" key="1">
    <citation type="submission" date="2014-04" db="EMBL/GenBank/DDBJ databases">
        <title>Draft Genome Sequence of Synergistes jonesii.</title>
        <authorList>
            <person name="Coil D.A."/>
            <person name="Eisen J.A."/>
            <person name="Holland-Moritz H.E."/>
        </authorList>
    </citation>
    <scope>NUCLEOTIDE SEQUENCE [LARGE SCALE GENOMIC DNA]</scope>
    <source>
        <strain evidence="5 6">78-1</strain>
    </source>
</reference>
<dbReference type="InterPro" id="IPR003439">
    <property type="entry name" value="ABC_transporter-like_ATP-bd"/>
</dbReference>
<dbReference type="Pfam" id="PF00005">
    <property type="entry name" value="ABC_tran"/>
    <property type="match status" value="1"/>
</dbReference>
<evidence type="ECO:0000256" key="2">
    <source>
        <dbReference type="ARBA" id="ARBA00022741"/>
    </source>
</evidence>
<dbReference type="GO" id="GO:0005524">
    <property type="term" value="F:ATP binding"/>
    <property type="evidence" value="ECO:0007669"/>
    <property type="project" value="UniProtKB-KW"/>
</dbReference>
<dbReference type="CDD" id="cd03235">
    <property type="entry name" value="ABC_Metallic_Cations"/>
    <property type="match status" value="1"/>
</dbReference>
<dbReference type="SMART" id="SM00382">
    <property type="entry name" value="AAA"/>
    <property type="match status" value="1"/>
</dbReference>
<dbReference type="PANTHER" id="PTHR42734">
    <property type="entry name" value="METAL TRANSPORT SYSTEM ATP-BINDING PROTEIN TM_0124-RELATED"/>
    <property type="match status" value="1"/>
</dbReference>
<keyword evidence="6" id="KW-1185">Reference proteome</keyword>
<keyword evidence="2" id="KW-0547">Nucleotide-binding</keyword>
<dbReference type="InterPro" id="IPR027417">
    <property type="entry name" value="P-loop_NTPase"/>
</dbReference>
<dbReference type="GeneID" id="90982687"/>
<dbReference type="STRING" id="2754.EH55_10600"/>
<gene>
    <name evidence="5" type="ORF">EH55_10600</name>
</gene>
<dbReference type="PATRIC" id="fig|2754.20.peg.1304"/>
<evidence type="ECO:0000256" key="3">
    <source>
        <dbReference type="ARBA" id="ARBA00022840"/>
    </source>
</evidence>
<dbReference type="InterPro" id="IPR050153">
    <property type="entry name" value="Metal_Ion_Import_ABC"/>
</dbReference>
<dbReference type="OrthoDB" id="9806726at2"/>
<feature type="domain" description="ABC transporter" evidence="4">
    <location>
        <begin position="4"/>
        <end position="226"/>
    </location>
</feature>
<dbReference type="PROSITE" id="PS50893">
    <property type="entry name" value="ABC_TRANSPORTER_2"/>
    <property type="match status" value="1"/>
</dbReference>
<dbReference type="RefSeq" id="WP_037974354.1">
    <property type="nucleotide sequence ID" value="NZ_JMKI01000005.1"/>
</dbReference>
<keyword evidence="1" id="KW-0813">Transport</keyword>
<dbReference type="eggNOG" id="COG1121">
    <property type="taxonomic scope" value="Bacteria"/>
</dbReference>
<evidence type="ECO:0000313" key="6">
    <source>
        <dbReference type="Proteomes" id="UP000027665"/>
    </source>
</evidence>
<organism evidence="5 6">
    <name type="scientific">Synergistes jonesii</name>
    <dbReference type="NCBI Taxonomy" id="2754"/>
    <lineage>
        <taxon>Bacteria</taxon>
        <taxon>Thermotogati</taxon>
        <taxon>Synergistota</taxon>
        <taxon>Synergistia</taxon>
        <taxon>Synergistales</taxon>
        <taxon>Synergistaceae</taxon>
        <taxon>Synergistes</taxon>
    </lineage>
</organism>
<evidence type="ECO:0000313" key="5">
    <source>
        <dbReference type="EMBL" id="KEJ93304.1"/>
    </source>
</evidence>
<dbReference type="InterPro" id="IPR003593">
    <property type="entry name" value="AAA+_ATPase"/>
</dbReference>
<evidence type="ECO:0000259" key="4">
    <source>
        <dbReference type="PROSITE" id="PS50893"/>
    </source>
</evidence>
<accession>A0A073IU43</accession>
<dbReference type="SUPFAM" id="SSF52540">
    <property type="entry name" value="P-loop containing nucleoside triphosphate hydrolases"/>
    <property type="match status" value="1"/>
</dbReference>
<dbReference type="EMBL" id="JMKI01000005">
    <property type="protein sequence ID" value="KEJ93304.1"/>
    <property type="molecule type" value="Genomic_DNA"/>
</dbReference>